<evidence type="ECO:0000256" key="2">
    <source>
        <dbReference type="ARBA" id="ARBA00022676"/>
    </source>
</evidence>
<protein>
    <submittedName>
        <fullName evidence="7">Glycosyltransferase family 2 protein</fullName>
    </submittedName>
</protein>
<keyword evidence="8" id="KW-1185">Reference proteome</keyword>
<feature type="domain" description="Glycosyltransferase 2-like" evidence="5">
    <location>
        <begin position="64"/>
        <end position="212"/>
    </location>
</feature>
<dbReference type="PANTHER" id="PTHR43630">
    <property type="entry name" value="POLY-BETA-1,6-N-ACETYL-D-GLUCOSAMINE SYNTHASE"/>
    <property type="match status" value="1"/>
</dbReference>
<keyword evidence="2" id="KW-0328">Glycosyltransferase</keyword>
<dbReference type="RefSeq" id="WP_113804212.1">
    <property type="nucleotide sequence ID" value="NZ_QOCW01000001.1"/>
</dbReference>
<dbReference type="Proteomes" id="UP000253314">
    <property type="component" value="Unassembled WGS sequence"/>
</dbReference>
<dbReference type="Pfam" id="PF13632">
    <property type="entry name" value="Glyco_trans_2_3"/>
    <property type="match status" value="1"/>
</dbReference>
<accession>A0A366XYM6</accession>
<dbReference type="SUPFAM" id="SSF53448">
    <property type="entry name" value="Nucleotide-diphospho-sugar transferases"/>
    <property type="match status" value="1"/>
</dbReference>
<reference evidence="7 8" key="1">
    <citation type="submission" date="2018-07" db="EMBL/GenBank/DDBJ databases">
        <title>Lottiidibacillus patelloidae gen. nov., sp. nov., isolated from the intestinal tract of a marine limpet and the reclassification of B. taeanensis BH030017T, B. algicola KMM 3737T and B. hwajinpoensis SW-72T as genus Lottiidibacillus.</title>
        <authorList>
            <person name="Liu R."/>
            <person name="Huang Z."/>
        </authorList>
    </citation>
    <scope>NUCLEOTIDE SEQUENCE [LARGE SCALE GENOMIC DNA]</scope>
    <source>
        <strain evidence="7 8">BH030017</strain>
    </source>
</reference>
<evidence type="ECO:0000256" key="3">
    <source>
        <dbReference type="ARBA" id="ARBA00022679"/>
    </source>
</evidence>
<dbReference type="Pfam" id="PF00535">
    <property type="entry name" value="Glycos_transf_2"/>
    <property type="match status" value="1"/>
</dbReference>
<keyword evidence="3 7" id="KW-0808">Transferase</keyword>
<proteinExistence type="inferred from homology"/>
<organism evidence="7 8">
    <name type="scientific">Bacillus taeanensis</name>
    <dbReference type="NCBI Taxonomy" id="273032"/>
    <lineage>
        <taxon>Bacteria</taxon>
        <taxon>Bacillati</taxon>
        <taxon>Bacillota</taxon>
        <taxon>Bacilli</taxon>
        <taxon>Bacillales</taxon>
        <taxon>Bacillaceae</taxon>
        <taxon>Bacillus</taxon>
    </lineage>
</organism>
<dbReference type="PANTHER" id="PTHR43630:SF1">
    <property type="entry name" value="POLY-BETA-1,6-N-ACETYL-D-GLUCOSAMINE SYNTHASE"/>
    <property type="match status" value="1"/>
</dbReference>
<evidence type="ECO:0000259" key="5">
    <source>
        <dbReference type="Pfam" id="PF00535"/>
    </source>
</evidence>
<feature type="transmembrane region" description="Helical" evidence="4">
    <location>
        <begin position="390"/>
        <end position="411"/>
    </location>
</feature>
<keyword evidence="4" id="KW-1133">Transmembrane helix</keyword>
<feature type="transmembrane region" description="Helical" evidence="4">
    <location>
        <begin position="12"/>
        <end position="34"/>
    </location>
</feature>
<dbReference type="OrthoDB" id="9766299at2"/>
<keyword evidence="4" id="KW-0472">Membrane</keyword>
<comment type="caution">
    <text evidence="7">The sequence shown here is derived from an EMBL/GenBank/DDBJ whole genome shotgun (WGS) entry which is preliminary data.</text>
</comment>
<gene>
    <name evidence="7" type="ORF">DS031_01815</name>
</gene>
<feature type="domain" description="Glycosyltransferase 2-like" evidence="6">
    <location>
        <begin position="241"/>
        <end position="399"/>
    </location>
</feature>
<dbReference type="InterPro" id="IPR001173">
    <property type="entry name" value="Glyco_trans_2-like"/>
</dbReference>
<evidence type="ECO:0000313" key="7">
    <source>
        <dbReference type="EMBL" id="RBW71510.1"/>
    </source>
</evidence>
<feature type="transmembrane region" description="Helical" evidence="4">
    <location>
        <begin position="358"/>
        <end position="378"/>
    </location>
</feature>
<dbReference type="InterPro" id="IPR029044">
    <property type="entry name" value="Nucleotide-diphossugar_trans"/>
</dbReference>
<evidence type="ECO:0000259" key="6">
    <source>
        <dbReference type="Pfam" id="PF13632"/>
    </source>
</evidence>
<dbReference type="CDD" id="cd06423">
    <property type="entry name" value="CESA_like"/>
    <property type="match status" value="1"/>
</dbReference>
<evidence type="ECO:0000256" key="1">
    <source>
        <dbReference type="ARBA" id="ARBA00006739"/>
    </source>
</evidence>
<evidence type="ECO:0000256" key="4">
    <source>
        <dbReference type="SAM" id="Phobius"/>
    </source>
</evidence>
<dbReference type="Gene3D" id="3.90.550.10">
    <property type="entry name" value="Spore Coat Polysaccharide Biosynthesis Protein SpsA, Chain A"/>
    <property type="match status" value="1"/>
</dbReference>
<comment type="similarity">
    <text evidence="1">Belongs to the glycosyltransferase 2 family.</text>
</comment>
<name>A0A366XYM6_9BACI</name>
<dbReference type="EMBL" id="QOCW01000001">
    <property type="protein sequence ID" value="RBW71510.1"/>
    <property type="molecule type" value="Genomic_DNA"/>
</dbReference>
<dbReference type="GO" id="GO:0016757">
    <property type="term" value="F:glycosyltransferase activity"/>
    <property type="evidence" value="ECO:0007669"/>
    <property type="project" value="UniProtKB-KW"/>
</dbReference>
<keyword evidence="4" id="KW-0812">Transmembrane</keyword>
<sequence>MIAEIGLILLRIFTYLAAFYLVIVASFYLLFFIFSSVQLRSHYRLDENEPYEELLTSSFTKPVSILVPAFNEEAGIIGSVRSLLSINYPDFEVIVINDGSTDKTLETMTAAFSMVKVGRKVIRRRLETKEVKGVYRSTLYENLYMIDKENGGKSDALNAGINLSLFPYICSLDGDSIIERDAFLKVMKPIVDSDGEVIAAGGSVRIANNCHIERGELMQVGLSKNPLIILQVVEYLRAFLMGRVGLSRHNLLLIVSGAFGIFNKEWVVEANGYRTDTVGEDMELVVHLHRLIREKGENKRIEYIPEPVVWTEAPESLRILRRQRSRWHRGLFQSLWLHKKMLFNPKYGTIGIISMPSYFIVELLGPIVELFGYLLIILSPFMSGVYVKGALLLFLLLLLYGSLLSMSAVLLEEWSIRRYPNVSQIIKLFFWSLTESFWYRPLTVIWRVEGLIQVLQKNNQWGKMTRKGISK</sequence>
<dbReference type="AlphaFoldDB" id="A0A366XYM6"/>
<evidence type="ECO:0000313" key="8">
    <source>
        <dbReference type="Proteomes" id="UP000253314"/>
    </source>
</evidence>